<comment type="similarity">
    <text evidence="2 6">Belongs to the FAD-dependent glycerol-3-phosphate dehydrogenase family.</text>
</comment>
<dbReference type="PANTHER" id="PTHR11985:SF15">
    <property type="entry name" value="GLYCEROL-3-PHOSPHATE DEHYDROGENASE, MITOCHONDRIAL"/>
    <property type="match status" value="1"/>
</dbReference>
<feature type="domain" description="FAD dependent oxidoreductase" evidence="7">
    <location>
        <begin position="12"/>
        <end position="339"/>
    </location>
</feature>
<evidence type="ECO:0000256" key="2">
    <source>
        <dbReference type="ARBA" id="ARBA00007330"/>
    </source>
</evidence>
<accession>A0A7V1PTI5</accession>
<dbReference type="GO" id="GO:0046168">
    <property type="term" value="P:glycerol-3-phosphate catabolic process"/>
    <property type="evidence" value="ECO:0007669"/>
    <property type="project" value="TreeGrafter"/>
</dbReference>
<keyword evidence="5 6" id="KW-0560">Oxidoreductase</keyword>
<evidence type="ECO:0000256" key="3">
    <source>
        <dbReference type="ARBA" id="ARBA00022630"/>
    </source>
</evidence>
<keyword evidence="3 6" id="KW-0285">Flavoprotein</keyword>
<reference evidence="9" key="1">
    <citation type="journal article" date="2020" name="mSystems">
        <title>Genome- and Community-Level Interaction Insights into Carbon Utilization and Element Cycling Functions of Hydrothermarchaeota in Hydrothermal Sediment.</title>
        <authorList>
            <person name="Zhou Z."/>
            <person name="Liu Y."/>
            <person name="Xu W."/>
            <person name="Pan J."/>
            <person name="Luo Z.H."/>
            <person name="Li M."/>
        </authorList>
    </citation>
    <scope>NUCLEOTIDE SEQUENCE [LARGE SCALE GENOMIC DNA]</scope>
    <source>
        <strain evidence="9">HyVt-456</strain>
    </source>
</reference>
<comment type="cofactor">
    <cofactor evidence="1 6">
        <name>FAD</name>
        <dbReference type="ChEBI" id="CHEBI:57692"/>
    </cofactor>
</comment>
<dbReference type="EC" id="1.1.5.3" evidence="6"/>
<organism evidence="9">
    <name type="scientific">Caldithrix abyssi</name>
    <dbReference type="NCBI Taxonomy" id="187145"/>
    <lineage>
        <taxon>Bacteria</taxon>
        <taxon>Pseudomonadati</taxon>
        <taxon>Calditrichota</taxon>
        <taxon>Calditrichia</taxon>
        <taxon>Calditrichales</taxon>
        <taxon>Calditrichaceae</taxon>
        <taxon>Caldithrix</taxon>
    </lineage>
</organism>
<dbReference type="GO" id="GO:0004368">
    <property type="term" value="F:glycerol-3-phosphate dehydrogenase (quinone) activity"/>
    <property type="evidence" value="ECO:0007669"/>
    <property type="project" value="UniProtKB-EC"/>
</dbReference>
<dbReference type="SUPFAM" id="SSF51905">
    <property type="entry name" value="FAD/NAD(P)-binding domain"/>
    <property type="match status" value="1"/>
</dbReference>
<evidence type="ECO:0000256" key="4">
    <source>
        <dbReference type="ARBA" id="ARBA00022827"/>
    </source>
</evidence>
<comment type="caution">
    <text evidence="9">The sequence shown here is derived from an EMBL/GenBank/DDBJ whole genome shotgun (WGS) entry which is preliminary data.</text>
</comment>
<dbReference type="NCBIfam" id="NF008899">
    <property type="entry name" value="PRK12266.1"/>
    <property type="match status" value="1"/>
</dbReference>
<dbReference type="Pfam" id="PF16901">
    <property type="entry name" value="DAO_C"/>
    <property type="match status" value="1"/>
</dbReference>
<dbReference type="PROSITE" id="PS00978">
    <property type="entry name" value="FAD_G3PDH_2"/>
    <property type="match status" value="1"/>
</dbReference>
<dbReference type="InterPro" id="IPR006076">
    <property type="entry name" value="FAD-dep_OxRdtase"/>
</dbReference>
<evidence type="ECO:0000256" key="5">
    <source>
        <dbReference type="ARBA" id="ARBA00023002"/>
    </source>
</evidence>
<dbReference type="Gene3D" id="1.10.8.870">
    <property type="entry name" value="Alpha-glycerophosphate oxidase, cap domain"/>
    <property type="match status" value="1"/>
</dbReference>
<sequence length="554" mass="61730">MTEEDLSGTLFDAAIIGGGINGVGIAQDLALRGLKVVLLEKDDFAGHTTGASTKLIHGGLRYLEYLEFGLVRESLREREILLKNAPHLVVPLQLDIPVYKTSKRNFLTVKAGMVLYDLLSWDKSLPNHHFIRNARKIARRELGITTRGLKAVTSYYDCQALLPERLCVEVARSAATAGALMLNGHKVTACNHDEPGVARLTVKNRQTGITHPVKARIVVNAGGIFVDKILRMIDEKSPRKMGGTKGSHILLHKFDGGPKQALYIEAYQDGRPFFIIPWYDFYLVGTTDIYYDGDLDLVRASEEEIGYLLRELNHWLTKKSIGRDDIVYSYAGVRPLPWEPGKKESRVTRKHIIYDHQAHDGTENLISIIGGKLTTYRSLAGECGDLICQKLGYERESKTKDTPLPGAAGVTDMKSYREEQAVLLAKRYGLRVKITAALLDLYGAGAADVLALTGERPQWKRLICDAPLTIGAQVVFAIRFEFARDLSDILIRRLGMTRSACLGLDCLRETAAIAGEILNWSGREREERIAAYETYVQTRFKPALFERCLAGREG</sequence>
<dbReference type="PROSITE" id="PS00977">
    <property type="entry name" value="FAD_G3PDH_1"/>
    <property type="match status" value="1"/>
</dbReference>
<dbReference type="EMBL" id="DRLD01000044">
    <property type="protein sequence ID" value="HED09372.1"/>
    <property type="molecule type" value="Genomic_DNA"/>
</dbReference>
<dbReference type="Gene3D" id="3.50.50.60">
    <property type="entry name" value="FAD/NAD(P)-binding domain"/>
    <property type="match status" value="1"/>
</dbReference>
<dbReference type="PRINTS" id="PR01001">
    <property type="entry name" value="FADG3PDH"/>
</dbReference>
<name>A0A7V1PTI5_CALAY</name>
<evidence type="ECO:0000256" key="6">
    <source>
        <dbReference type="RuleBase" id="RU361217"/>
    </source>
</evidence>
<gene>
    <name evidence="9" type="ORF">ENJ10_01665</name>
</gene>
<dbReference type="Pfam" id="PF01266">
    <property type="entry name" value="DAO"/>
    <property type="match status" value="1"/>
</dbReference>
<protein>
    <recommendedName>
        <fullName evidence="6">Glycerol-3-phosphate dehydrogenase</fullName>
        <ecNumber evidence="6">1.1.5.3</ecNumber>
    </recommendedName>
</protein>
<dbReference type="AlphaFoldDB" id="A0A7V1PTI5"/>
<feature type="domain" description="Alpha-glycerophosphate oxidase C-terminal" evidence="8">
    <location>
        <begin position="397"/>
        <end position="524"/>
    </location>
</feature>
<comment type="catalytic activity">
    <reaction evidence="6">
        <text>a quinone + sn-glycerol 3-phosphate = dihydroxyacetone phosphate + a quinol</text>
        <dbReference type="Rhea" id="RHEA:18977"/>
        <dbReference type="ChEBI" id="CHEBI:24646"/>
        <dbReference type="ChEBI" id="CHEBI:57597"/>
        <dbReference type="ChEBI" id="CHEBI:57642"/>
        <dbReference type="ChEBI" id="CHEBI:132124"/>
        <dbReference type="EC" id="1.1.5.3"/>
    </reaction>
</comment>
<dbReference type="PANTHER" id="PTHR11985">
    <property type="entry name" value="GLYCEROL-3-PHOSPHATE DEHYDROGENASE"/>
    <property type="match status" value="1"/>
</dbReference>
<evidence type="ECO:0000313" key="9">
    <source>
        <dbReference type="EMBL" id="HED09372.1"/>
    </source>
</evidence>
<dbReference type="GO" id="GO:0009331">
    <property type="term" value="C:glycerol-3-phosphate dehydrogenase (FAD) complex"/>
    <property type="evidence" value="ECO:0007669"/>
    <property type="project" value="UniProtKB-UniRule"/>
</dbReference>
<dbReference type="InterPro" id="IPR036188">
    <property type="entry name" value="FAD/NAD-bd_sf"/>
</dbReference>
<dbReference type="Proteomes" id="UP000886005">
    <property type="component" value="Unassembled WGS sequence"/>
</dbReference>
<evidence type="ECO:0000259" key="8">
    <source>
        <dbReference type="Pfam" id="PF16901"/>
    </source>
</evidence>
<proteinExistence type="inferred from homology"/>
<keyword evidence="4" id="KW-0274">FAD</keyword>
<evidence type="ECO:0000259" key="7">
    <source>
        <dbReference type="Pfam" id="PF01266"/>
    </source>
</evidence>
<evidence type="ECO:0000256" key="1">
    <source>
        <dbReference type="ARBA" id="ARBA00001974"/>
    </source>
</evidence>
<dbReference type="InterPro" id="IPR000447">
    <property type="entry name" value="G3P_DH_FAD-dep"/>
</dbReference>
<dbReference type="Gene3D" id="3.30.9.10">
    <property type="entry name" value="D-Amino Acid Oxidase, subunit A, domain 2"/>
    <property type="match status" value="1"/>
</dbReference>
<dbReference type="InterPro" id="IPR038299">
    <property type="entry name" value="DAO_C_sf"/>
</dbReference>
<dbReference type="InterPro" id="IPR031656">
    <property type="entry name" value="DAO_C"/>
</dbReference>